<sequence length="145" mass="15728">MTQDASDDLIRRVLGEVRTIAVVGASPNPARPSFYVARFLAERGYDVIPINPGQAGGEIDGRPVYARLMDAPRPIHMVEVFRASEHLAAVVEETLALAPLPRALWTQLDVRDDAATARAEAAGLDVIVDRCPKIEIPRLGIPPRG</sequence>
<evidence type="ECO:0000313" key="2">
    <source>
        <dbReference type="EMBL" id="GLK75962.1"/>
    </source>
</evidence>
<feature type="domain" description="CoA-binding" evidence="1">
    <location>
        <begin position="14"/>
        <end position="110"/>
    </location>
</feature>
<dbReference type="SUPFAM" id="SSF51735">
    <property type="entry name" value="NAD(P)-binding Rossmann-fold domains"/>
    <property type="match status" value="1"/>
</dbReference>
<dbReference type="RefSeq" id="WP_271203891.1">
    <property type="nucleotide sequence ID" value="NZ_BSFK01000005.1"/>
</dbReference>
<name>A0A9W6JEU7_9HYPH</name>
<dbReference type="PANTHER" id="PTHR33303:SF2">
    <property type="entry name" value="COA-BINDING DOMAIN-CONTAINING PROTEIN"/>
    <property type="match status" value="1"/>
</dbReference>
<organism evidence="2 3">
    <name type="scientific">Methylopila jiangsuensis</name>
    <dbReference type="NCBI Taxonomy" id="586230"/>
    <lineage>
        <taxon>Bacteria</taxon>
        <taxon>Pseudomonadati</taxon>
        <taxon>Pseudomonadota</taxon>
        <taxon>Alphaproteobacteria</taxon>
        <taxon>Hyphomicrobiales</taxon>
        <taxon>Methylopilaceae</taxon>
        <taxon>Methylopila</taxon>
    </lineage>
</organism>
<dbReference type="Proteomes" id="UP001143364">
    <property type="component" value="Unassembled WGS sequence"/>
</dbReference>
<dbReference type="EMBL" id="BSFK01000005">
    <property type="protein sequence ID" value="GLK75962.1"/>
    <property type="molecule type" value="Genomic_DNA"/>
</dbReference>
<dbReference type="PANTHER" id="PTHR33303">
    <property type="entry name" value="CYTOPLASMIC PROTEIN-RELATED"/>
    <property type="match status" value="1"/>
</dbReference>
<comment type="caution">
    <text evidence="2">The sequence shown here is derived from an EMBL/GenBank/DDBJ whole genome shotgun (WGS) entry which is preliminary data.</text>
</comment>
<reference evidence="2" key="1">
    <citation type="journal article" date="2014" name="Int. J. Syst. Evol. Microbiol.">
        <title>Complete genome sequence of Corynebacterium casei LMG S-19264T (=DSM 44701T), isolated from a smear-ripened cheese.</title>
        <authorList>
            <consortium name="US DOE Joint Genome Institute (JGI-PGF)"/>
            <person name="Walter F."/>
            <person name="Albersmeier A."/>
            <person name="Kalinowski J."/>
            <person name="Ruckert C."/>
        </authorList>
    </citation>
    <scope>NUCLEOTIDE SEQUENCE</scope>
    <source>
        <strain evidence="2">VKM B-2555</strain>
    </source>
</reference>
<dbReference type="Gene3D" id="3.40.50.720">
    <property type="entry name" value="NAD(P)-binding Rossmann-like Domain"/>
    <property type="match status" value="1"/>
</dbReference>
<dbReference type="AlphaFoldDB" id="A0A9W6JEU7"/>
<dbReference type="InterPro" id="IPR003781">
    <property type="entry name" value="CoA-bd"/>
</dbReference>
<proteinExistence type="predicted"/>
<accession>A0A9W6JEU7</accession>
<gene>
    <name evidence="2" type="ORF">GCM10008171_12160</name>
</gene>
<dbReference type="SMART" id="SM00881">
    <property type="entry name" value="CoA_binding"/>
    <property type="match status" value="1"/>
</dbReference>
<dbReference type="Pfam" id="PF13380">
    <property type="entry name" value="CoA_binding_2"/>
    <property type="match status" value="1"/>
</dbReference>
<evidence type="ECO:0000313" key="3">
    <source>
        <dbReference type="Proteomes" id="UP001143364"/>
    </source>
</evidence>
<protein>
    <submittedName>
        <fullName evidence="2">CoA-binding protein</fullName>
    </submittedName>
</protein>
<keyword evidence="3" id="KW-1185">Reference proteome</keyword>
<dbReference type="InterPro" id="IPR036291">
    <property type="entry name" value="NAD(P)-bd_dom_sf"/>
</dbReference>
<evidence type="ECO:0000259" key="1">
    <source>
        <dbReference type="SMART" id="SM00881"/>
    </source>
</evidence>
<reference evidence="2" key="2">
    <citation type="submission" date="2023-01" db="EMBL/GenBank/DDBJ databases">
        <authorList>
            <person name="Sun Q."/>
            <person name="Evtushenko L."/>
        </authorList>
    </citation>
    <scope>NUCLEOTIDE SEQUENCE</scope>
    <source>
        <strain evidence="2">VKM B-2555</strain>
    </source>
</reference>